<keyword evidence="3" id="KW-1185">Reference proteome</keyword>
<reference evidence="2 3" key="1">
    <citation type="submission" date="2018-06" db="EMBL/GenBank/DDBJ databases">
        <title>Genomic Encyclopedia of Type Strains, Phase IV (KMG-IV): sequencing the most valuable type-strain genomes for metagenomic binning, comparative biology and taxonomic classification.</title>
        <authorList>
            <person name="Goeker M."/>
        </authorList>
    </citation>
    <scope>NUCLEOTIDE SEQUENCE [LARGE SCALE GENOMIC DNA]</scope>
    <source>
        <strain evidence="2 3">DSM 25532</strain>
    </source>
</reference>
<evidence type="ECO:0000313" key="3">
    <source>
        <dbReference type="Proteomes" id="UP000253426"/>
    </source>
</evidence>
<dbReference type="Proteomes" id="UP000253426">
    <property type="component" value="Unassembled WGS sequence"/>
</dbReference>
<feature type="region of interest" description="Disordered" evidence="1">
    <location>
        <begin position="82"/>
        <end position="103"/>
    </location>
</feature>
<dbReference type="AlphaFoldDB" id="A0A366HU36"/>
<sequence>MPRWVLPVLILIGLYALSVNPLVAYFSRGSGGQIMVPSWLRSYGSPYLWAYENSPKPVQKISDSYFRWCKGYLAQAEEDIKDMGRSSSGGIPLKPPPILPIAP</sequence>
<comment type="caution">
    <text evidence="2">The sequence shown here is derived from an EMBL/GenBank/DDBJ whole genome shotgun (WGS) entry which is preliminary data.</text>
</comment>
<name>A0A366HU36_9BACT</name>
<protein>
    <submittedName>
        <fullName evidence="2">Uncharacterized protein</fullName>
    </submittedName>
</protein>
<feature type="compositionally biased region" description="Pro residues" evidence="1">
    <location>
        <begin position="93"/>
        <end position="103"/>
    </location>
</feature>
<dbReference type="EMBL" id="QNRR01000002">
    <property type="protein sequence ID" value="RBP46424.1"/>
    <property type="molecule type" value="Genomic_DNA"/>
</dbReference>
<dbReference type="RefSeq" id="WP_147263303.1">
    <property type="nucleotide sequence ID" value="NZ_QNRR01000002.1"/>
</dbReference>
<evidence type="ECO:0000256" key="1">
    <source>
        <dbReference type="SAM" id="MobiDB-lite"/>
    </source>
</evidence>
<accession>A0A366HU36</accession>
<evidence type="ECO:0000313" key="2">
    <source>
        <dbReference type="EMBL" id="RBP46424.1"/>
    </source>
</evidence>
<proteinExistence type="predicted"/>
<organism evidence="2 3">
    <name type="scientific">Roseimicrobium gellanilyticum</name>
    <dbReference type="NCBI Taxonomy" id="748857"/>
    <lineage>
        <taxon>Bacteria</taxon>
        <taxon>Pseudomonadati</taxon>
        <taxon>Verrucomicrobiota</taxon>
        <taxon>Verrucomicrobiia</taxon>
        <taxon>Verrucomicrobiales</taxon>
        <taxon>Verrucomicrobiaceae</taxon>
        <taxon>Roseimicrobium</taxon>
    </lineage>
</organism>
<gene>
    <name evidence="2" type="ORF">DES53_102815</name>
</gene>